<gene>
    <name evidence="4" type="ORF">D4L85_15515</name>
</gene>
<protein>
    <recommendedName>
        <fullName evidence="3">ZU5 domain-containing protein</fullName>
    </recommendedName>
</protein>
<sequence>MKTSYVPTSTSPRLRTGCAWMFALVLVLASCSDADNPSPQHNDPVITGEGTPNGEPTSALIGAQGGSLSASDGQFTLTIPAGALAANTTISIQPITNEGPLGIGAAYRLQPEGLTFAVPVELTFSYNAEMLKGIPEDFLWIITQAADGSWNALLKSEVDAGTKTISIETTHFSDWAAGKFIDLSLTPASSKVMKGDALQLIITGFSPNDEEDELVPLAPITSESDDLVPLTKIPPVESRIMTFKVKEWTLNGSAAPVSNSNGQLESNKNTATYTAPNKIPATNPVAVSVELEASNKEGSKLKYLLTSTITVVDSDLYLSVTVDGQTHVYYQYGYNGTIPPNGNDISIANSGLSDEDVLEIVGTRVEGNINLIDGFALAVKSPAKGTRSLVCFNNDGDDDMSFAIGQQTGYLLSYTKRTPIPNDYCDTEYMCGETSITFDEDPKDEEGYVRGSFSGKLYEDKTEFGILCKSPIMHTVSGEFRLVLAN</sequence>
<keyword evidence="2" id="KW-0732">Signal</keyword>
<organism evidence="4 5">
    <name type="scientific">Chryseolinea soli</name>
    <dbReference type="NCBI Taxonomy" id="2321403"/>
    <lineage>
        <taxon>Bacteria</taxon>
        <taxon>Pseudomonadati</taxon>
        <taxon>Bacteroidota</taxon>
        <taxon>Cytophagia</taxon>
        <taxon>Cytophagales</taxon>
        <taxon>Fulvivirgaceae</taxon>
        <taxon>Chryseolinea</taxon>
    </lineage>
</organism>
<name>A0A385SLQ3_9BACT</name>
<keyword evidence="5" id="KW-1185">Reference proteome</keyword>
<feature type="chain" id="PRO_5017283363" description="ZU5 domain-containing protein" evidence="2">
    <location>
        <begin position="35"/>
        <end position="486"/>
    </location>
</feature>
<evidence type="ECO:0000313" key="4">
    <source>
        <dbReference type="EMBL" id="AYB31884.1"/>
    </source>
</evidence>
<dbReference type="KEGG" id="chk:D4L85_15515"/>
<dbReference type="PROSITE" id="PS51257">
    <property type="entry name" value="PROKAR_LIPOPROTEIN"/>
    <property type="match status" value="1"/>
</dbReference>
<reference evidence="5" key="1">
    <citation type="submission" date="2018-09" db="EMBL/GenBank/DDBJ databases">
        <title>Chryseolinea sp. KIS68-18 isolated from soil.</title>
        <authorList>
            <person name="Weon H.-Y."/>
            <person name="Kwon S.-W."/>
            <person name="Lee S.A."/>
        </authorList>
    </citation>
    <scope>NUCLEOTIDE SEQUENCE [LARGE SCALE GENOMIC DNA]</scope>
    <source>
        <strain evidence="5">KIS68-18</strain>
    </source>
</reference>
<dbReference type="PROSITE" id="PS51145">
    <property type="entry name" value="ZU5"/>
    <property type="match status" value="1"/>
</dbReference>
<evidence type="ECO:0000313" key="5">
    <source>
        <dbReference type="Proteomes" id="UP000266183"/>
    </source>
</evidence>
<feature type="signal peptide" evidence="2">
    <location>
        <begin position="1"/>
        <end position="34"/>
    </location>
</feature>
<evidence type="ECO:0000256" key="1">
    <source>
        <dbReference type="SAM" id="MobiDB-lite"/>
    </source>
</evidence>
<dbReference type="Pfam" id="PF00791">
    <property type="entry name" value="ZU5"/>
    <property type="match status" value="1"/>
</dbReference>
<dbReference type="EMBL" id="CP032382">
    <property type="protein sequence ID" value="AYB31884.1"/>
    <property type="molecule type" value="Genomic_DNA"/>
</dbReference>
<dbReference type="AlphaFoldDB" id="A0A385SLQ3"/>
<dbReference type="RefSeq" id="WP_119755145.1">
    <property type="nucleotide sequence ID" value="NZ_CP032382.1"/>
</dbReference>
<dbReference type="Gene3D" id="2.60.220.30">
    <property type="match status" value="1"/>
</dbReference>
<dbReference type="OrthoDB" id="770607at2"/>
<feature type="domain" description="ZU5" evidence="3">
    <location>
        <begin position="55"/>
        <end position="181"/>
    </location>
</feature>
<feature type="region of interest" description="Disordered" evidence="1">
    <location>
        <begin position="36"/>
        <end position="65"/>
    </location>
</feature>
<evidence type="ECO:0000256" key="2">
    <source>
        <dbReference type="SAM" id="SignalP"/>
    </source>
</evidence>
<accession>A0A385SLQ3</accession>
<dbReference type="Proteomes" id="UP000266183">
    <property type="component" value="Chromosome"/>
</dbReference>
<proteinExistence type="predicted"/>
<dbReference type="InterPro" id="IPR000906">
    <property type="entry name" value="ZU5_dom"/>
</dbReference>
<evidence type="ECO:0000259" key="3">
    <source>
        <dbReference type="PROSITE" id="PS51145"/>
    </source>
</evidence>